<keyword evidence="7 9" id="KW-0472">Membrane</keyword>
<keyword evidence="4 9" id="KW-0812">Transmembrane</keyword>
<dbReference type="GO" id="GO:0005886">
    <property type="term" value="C:plasma membrane"/>
    <property type="evidence" value="ECO:0007669"/>
    <property type="project" value="UniProtKB-SubCell"/>
</dbReference>
<dbReference type="GO" id="GO:0006865">
    <property type="term" value="P:amino acid transport"/>
    <property type="evidence" value="ECO:0007669"/>
    <property type="project" value="UniProtKB-KW"/>
</dbReference>
<evidence type="ECO:0000256" key="7">
    <source>
        <dbReference type="ARBA" id="ARBA00023136"/>
    </source>
</evidence>
<evidence type="ECO:0000313" key="11">
    <source>
        <dbReference type="Proteomes" id="UP000317043"/>
    </source>
</evidence>
<comment type="caution">
    <text evidence="10">The sequence shown here is derived from an EMBL/GenBank/DDBJ whole genome shotgun (WGS) entry which is preliminary data.</text>
</comment>
<evidence type="ECO:0000256" key="2">
    <source>
        <dbReference type="ARBA" id="ARBA00022448"/>
    </source>
</evidence>
<dbReference type="AlphaFoldDB" id="A0A543AZY4"/>
<dbReference type="PANTHER" id="PTHR11795:SF442">
    <property type="entry name" value="ABC TRANSPORTER ATP-BINDING PROTEIN"/>
    <property type="match status" value="1"/>
</dbReference>
<evidence type="ECO:0000256" key="5">
    <source>
        <dbReference type="ARBA" id="ARBA00022970"/>
    </source>
</evidence>
<keyword evidence="3" id="KW-1003">Cell membrane</keyword>
<name>A0A543AZY4_9ACTN</name>
<dbReference type="Proteomes" id="UP000317043">
    <property type="component" value="Unassembled WGS sequence"/>
</dbReference>
<keyword evidence="11" id="KW-1185">Reference proteome</keyword>
<evidence type="ECO:0000256" key="3">
    <source>
        <dbReference type="ARBA" id="ARBA00022475"/>
    </source>
</evidence>
<feature type="transmembrane region" description="Helical" evidence="9">
    <location>
        <begin position="99"/>
        <end position="119"/>
    </location>
</feature>
<protein>
    <submittedName>
        <fullName evidence="10">Amino acid/amide ABC transporter membrane protein 1 (HAAT family)</fullName>
    </submittedName>
</protein>
<dbReference type="InterPro" id="IPR001851">
    <property type="entry name" value="ABC_transp_permease"/>
</dbReference>
<feature type="transmembrane region" description="Helical" evidence="9">
    <location>
        <begin position="139"/>
        <end position="162"/>
    </location>
</feature>
<evidence type="ECO:0000256" key="8">
    <source>
        <dbReference type="ARBA" id="ARBA00037998"/>
    </source>
</evidence>
<evidence type="ECO:0000256" key="6">
    <source>
        <dbReference type="ARBA" id="ARBA00022989"/>
    </source>
</evidence>
<feature type="transmembrane region" description="Helical" evidence="9">
    <location>
        <begin position="6"/>
        <end position="30"/>
    </location>
</feature>
<organism evidence="10 11">
    <name type="scientific">Stackebrandtia endophytica</name>
    <dbReference type="NCBI Taxonomy" id="1496996"/>
    <lineage>
        <taxon>Bacteria</taxon>
        <taxon>Bacillati</taxon>
        <taxon>Actinomycetota</taxon>
        <taxon>Actinomycetes</taxon>
        <taxon>Glycomycetales</taxon>
        <taxon>Glycomycetaceae</taxon>
        <taxon>Stackebrandtia</taxon>
    </lineage>
</organism>
<dbReference type="RefSeq" id="WP_211347757.1">
    <property type="nucleotide sequence ID" value="NZ_JBHTGS010000001.1"/>
</dbReference>
<evidence type="ECO:0000313" key="10">
    <source>
        <dbReference type="EMBL" id="TQL78152.1"/>
    </source>
</evidence>
<dbReference type="CDD" id="cd06582">
    <property type="entry name" value="TM_PBP1_LivH_like"/>
    <property type="match status" value="1"/>
</dbReference>
<dbReference type="GO" id="GO:0022857">
    <property type="term" value="F:transmembrane transporter activity"/>
    <property type="evidence" value="ECO:0007669"/>
    <property type="project" value="InterPro"/>
</dbReference>
<dbReference type="InParanoid" id="A0A543AZY4"/>
<feature type="transmembrane region" description="Helical" evidence="9">
    <location>
        <begin position="225"/>
        <end position="249"/>
    </location>
</feature>
<dbReference type="EMBL" id="VFOW01000001">
    <property type="protein sequence ID" value="TQL78152.1"/>
    <property type="molecule type" value="Genomic_DNA"/>
</dbReference>
<evidence type="ECO:0000256" key="9">
    <source>
        <dbReference type="SAM" id="Phobius"/>
    </source>
</evidence>
<feature type="transmembrane region" description="Helical" evidence="9">
    <location>
        <begin position="37"/>
        <end position="57"/>
    </location>
</feature>
<reference evidence="10 11" key="1">
    <citation type="submission" date="2019-06" db="EMBL/GenBank/DDBJ databases">
        <title>Sequencing the genomes of 1000 actinobacteria strains.</title>
        <authorList>
            <person name="Klenk H.-P."/>
        </authorList>
    </citation>
    <scope>NUCLEOTIDE SEQUENCE [LARGE SCALE GENOMIC DNA]</scope>
    <source>
        <strain evidence="10 11">DSM 45928</strain>
    </source>
</reference>
<feature type="transmembrane region" description="Helical" evidence="9">
    <location>
        <begin position="256"/>
        <end position="279"/>
    </location>
</feature>
<feature type="transmembrane region" description="Helical" evidence="9">
    <location>
        <begin position="63"/>
        <end position="87"/>
    </location>
</feature>
<evidence type="ECO:0000256" key="1">
    <source>
        <dbReference type="ARBA" id="ARBA00004651"/>
    </source>
</evidence>
<comment type="similarity">
    <text evidence="8">Belongs to the binding-protein-dependent transport system permease family. LivHM subfamily.</text>
</comment>
<comment type="subcellular location">
    <subcellularLocation>
        <location evidence="1">Cell membrane</location>
        <topology evidence="1">Multi-pass membrane protein</topology>
    </subcellularLocation>
</comment>
<sequence length="291" mass="29373">MEFLDGYIPHIIGGIAYGLLLFTVASGLTLAFGVADVLNLSHGSIFALGGYIAYALTDGTWTGLILAVLAGTVAGALFGGGLSIAVAPLAKRGHLAQALLTFGIAMIVGHLLVIVFGSGEKRPTLPTELTKPVLFGGNYYAGYHLLFIVIAGILAVIGWLVITRSKAGARVRAMVDDRQMVATLGTNPKLVLAGVLAVAGGLAGLAGALGAPILGPSQGAANMVLMQSLIIVVLGGLGSVGGAFIAALAVGQVHTLGVALAPQWAPYLLFGAMAVALLIRKPPPLLLGGRA</sequence>
<keyword evidence="2" id="KW-0813">Transport</keyword>
<feature type="transmembrane region" description="Helical" evidence="9">
    <location>
        <begin position="190"/>
        <end position="213"/>
    </location>
</feature>
<dbReference type="Pfam" id="PF02653">
    <property type="entry name" value="BPD_transp_2"/>
    <property type="match status" value="1"/>
</dbReference>
<dbReference type="PANTHER" id="PTHR11795">
    <property type="entry name" value="BRANCHED-CHAIN AMINO ACID TRANSPORT SYSTEM PERMEASE PROTEIN LIVH"/>
    <property type="match status" value="1"/>
</dbReference>
<dbReference type="InterPro" id="IPR052157">
    <property type="entry name" value="BCAA_transport_permease"/>
</dbReference>
<keyword evidence="6 9" id="KW-1133">Transmembrane helix</keyword>
<gene>
    <name evidence="10" type="ORF">FB566_3729</name>
</gene>
<keyword evidence="5" id="KW-0029">Amino-acid transport</keyword>
<accession>A0A543AZY4</accession>
<evidence type="ECO:0000256" key="4">
    <source>
        <dbReference type="ARBA" id="ARBA00022692"/>
    </source>
</evidence>
<proteinExistence type="inferred from homology"/>